<keyword evidence="6" id="KW-0812">Transmembrane</keyword>
<comment type="function">
    <text evidence="2">Probable zinc protease.</text>
</comment>
<dbReference type="Proteomes" id="UP000193467">
    <property type="component" value="Unassembled WGS sequence"/>
</dbReference>
<feature type="active site" evidence="4">
    <location>
        <position position="520"/>
    </location>
</feature>
<dbReference type="GO" id="GO:0046872">
    <property type="term" value="F:metal ion binding"/>
    <property type="evidence" value="ECO:0007669"/>
    <property type="project" value="UniProtKB-KW"/>
</dbReference>
<dbReference type="GO" id="GO:0005886">
    <property type="term" value="C:plasma membrane"/>
    <property type="evidence" value="ECO:0007669"/>
    <property type="project" value="TreeGrafter"/>
</dbReference>
<dbReference type="InterPro" id="IPR036436">
    <property type="entry name" value="Disintegrin_dom_sf"/>
</dbReference>
<dbReference type="PANTHER" id="PTHR45702">
    <property type="entry name" value="ADAM10/ADAM17 METALLOPEPTIDASE FAMILY MEMBER"/>
    <property type="match status" value="1"/>
</dbReference>
<dbReference type="GO" id="GO:0004222">
    <property type="term" value="F:metalloendopeptidase activity"/>
    <property type="evidence" value="ECO:0007669"/>
    <property type="project" value="InterPro"/>
</dbReference>
<name>A0A1Y2EWN8_9BASI</name>
<dbReference type="InParanoid" id="A0A1Y2EWN8"/>
<dbReference type="Pfam" id="PF00200">
    <property type="entry name" value="Disintegrin"/>
    <property type="match status" value="1"/>
</dbReference>
<dbReference type="InterPro" id="IPR051489">
    <property type="entry name" value="ADAM_Metalloproteinase"/>
</dbReference>
<feature type="region of interest" description="Disordered" evidence="5">
    <location>
        <begin position="844"/>
        <end position="915"/>
    </location>
</feature>
<evidence type="ECO:0000256" key="1">
    <source>
        <dbReference type="ARBA" id="ARBA00023157"/>
    </source>
</evidence>
<keyword evidence="6" id="KW-1133">Transmembrane helix</keyword>
<feature type="transmembrane region" description="Helical" evidence="6">
    <location>
        <begin position="793"/>
        <end position="813"/>
    </location>
</feature>
<keyword evidence="1" id="KW-1015">Disulfide bond</keyword>
<dbReference type="PROSITE" id="PS50214">
    <property type="entry name" value="DISINTEGRIN_2"/>
    <property type="match status" value="1"/>
</dbReference>
<dbReference type="InterPro" id="IPR001762">
    <property type="entry name" value="Disintegrin_dom"/>
</dbReference>
<evidence type="ECO:0000256" key="3">
    <source>
        <dbReference type="ARBA" id="ARBA00074021"/>
    </source>
</evidence>
<dbReference type="InterPro" id="IPR001590">
    <property type="entry name" value="Peptidase_M12B"/>
</dbReference>
<comment type="caution">
    <text evidence="10">The sequence shown here is derived from an EMBL/GenBank/DDBJ whole genome shotgun (WGS) entry which is preliminary data.</text>
</comment>
<gene>
    <name evidence="10" type="ORF">BCR35DRAFT_306081</name>
</gene>
<feature type="domain" description="Disintegrin" evidence="8">
    <location>
        <begin position="606"/>
        <end position="693"/>
    </location>
</feature>
<reference evidence="10 11" key="1">
    <citation type="submission" date="2016-07" db="EMBL/GenBank/DDBJ databases">
        <title>Pervasive Adenine N6-methylation of Active Genes in Fungi.</title>
        <authorList>
            <consortium name="DOE Joint Genome Institute"/>
            <person name="Mondo S.J."/>
            <person name="Dannebaum R.O."/>
            <person name="Kuo R.C."/>
            <person name="Labutti K."/>
            <person name="Haridas S."/>
            <person name="Kuo A."/>
            <person name="Salamov A."/>
            <person name="Ahrendt S.R."/>
            <person name="Lipzen A."/>
            <person name="Sullivan W."/>
            <person name="Andreopoulos W.B."/>
            <person name="Clum A."/>
            <person name="Lindquist E."/>
            <person name="Daum C."/>
            <person name="Ramamoorthy G.K."/>
            <person name="Gryganskyi A."/>
            <person name="Culley D."/>
            <person name="Magnuson J.K."/>
            <person name="James T.Y."/>
            <person name="O'Malley M.A."/>
            <person name="Stajich J.E."/>
            <person name="Spatafora J.W."/>
            <person name="Visel A."/>
            <person name="Grigoriev I.V."/>
        </authorList>
    </citation>
    <scope>NUCLEOTIDE SEQUENCE [LARGE SCALE GENOMIC DNA]</scope>
    <source>
        <strain evidence="10 11">62-1032</strain>
    </source>
</reference>
<dbReference type="InterPro" id="IPR024079">
    <property type="entry name" value="MetalloPept_cat_dom_sf"/>
</dbReference>
<feature type="compositionally biased region" description="Polar residues" evidence="5">
    <location>
        <begin position="844"/>
        <end position="854"/>
    </location>
</feature>
<dbReference type="PROSITE" id="PS50215">
    <property type="entry name" value="ADAM_MEPRO"/>
    <property type="match status" value="1"/>
</dbReference>
<evidence type="ECO:0000256" key="2">
    <source>
        <dbReference type="ARBA" id="ARBA00056552"/>
    </source>
</evidence>
<sequence>MRTAQPLQWATTLLLTLLTASPALASSSKPLALHPRALSHPDSVTTRIIPRAHADGRLHARSTTSAIPEHDDSFLLNFKAHGQAVTLSLRPSTTLLHPAGVKVVETFSDEHGVRTTSERVMERKEARVYEGVVVDEQEEDMDRWEREEMAGLVRELRKDNWARIVVLPQEEEDQDEEIRFQGAFAANGDLFTIHSTRQYLSTRDSLDPEPPRIFKRGLYEHPSMVVVRERDVLSPSERVAALRKRGVAVPSIAEAKAMGCGHDHLPFNTDPMHPVYEHALDQLTLDTTPWSSTFFGMPVRRDPSSPFTLKDRSIHGGALGYPPHNRLGKRQGDIQSGGNSTASSNFINSIGSTSGCPKSSMVVFVGVAADCTFTTRYGSVSEASNQILTDFNSASSLYQTSFNVSLGIVELNIQSGTCPTTASAVDASNPWNVGCEEGGGPGLSLNDRLSTFSQWRGDKGGADGAGLWHLLTNCSTGSEVGVAWLGQLCRVSSTSSGGQTTSGTGVTAVTRSVWQVIAHEIGHNFGAIHDCTNGCTLTNSNPVCCPLSTTTCDADADFIMSPVSEKNVTNFSPCSIGNICTTLSNSLNTTCLATPGASGNPPIISLQSCGNGIVEDGEDCDPGSATDSCCDASTCKFVSGATCSTLNSLCCTSSCQIASAGTVCRAAVDASCDKEEVCSGSSKDCPADEYEPNGKSCGSGSLACATGVCTSRDQQCTNAGSSLSITQACSVSTSSTCSVICVDPTASNRCVILDQTFRDGTPCGYAGHCENASCKAGSAIDVAKSWYTNNLRISIPVTVVVGIIVLLILWWLARCIFCGGGGRRKGFKSNKASSAAYAVPPPQMQGSYGNQYPPQQDGYYAPPPPSHPQSRGSVLRRNDGGSQYEGSYPPQQWNGQQQQQGGWVDPSAYNGQHYR</sequence>
<evidence type="ECO:0000313" key="10">
    <source>
        <dbReference type="EMBL" id="ORY76003.1"/>
    </source>
</evidence>
<accession>A0A1Y2EWN8</accession>
<dbReference type="AlphaFoldDB" id="A0A1Y2EWN8"/>
<feature type="domain" description="Peptidase M12B" evidence="9">
    <location>
        <begin position="361"/>
        <end position="595"/>
    </location>
</feature>
<proteinExistence type="predicted"/>
<keyword evidence="4" id="KW-0479">Metal-binding</keyword>
<feature type="compositionally biased region" description="Low complexity" evidence="5">
    <location>
        <begin position="891"/>
        <end position="903"/>
    </location>
</feature>
<dbReference type="OrthoDB" id="5951731at2759"/>
<dbReference type="PANTHER" id="PTHR45702:SF2">
    <property type="entry name" value="KUZBANIAN, ISOFORM A"/>
    <property type="match status" value="1"/>
</dbReference>
<dbReference type="Gene3D" id="4.10.70.10">
    <property type="entry name" value="Disintegrin domain"/>
    <property type="match status" value="1"/>
</dbReference>
<dbReference type="Gene3D" id="3.40.390.10">
    <property type="entry name" value="Collagenase (Catalytic Domain)"/>
    <property type="match status" value="1"/>
</dbReference>
<evidence type="ECO:0000259" key="8">
    <source>
        <dbReference type="PROSITE" id="PS50214"/>
    </source>
</evidence>
<dbReference type="GO" id="GO:0006509">
    <property type="term" value="P:membrane protein ectodomain proteolysis"/>
    <property type="evidence" value="ECO:0007669"/>
    <property type="project" value="TreeGrafter"/>
</dbReference>
<feature type="binding site" evidence="4">
    <location>
        <position position="529"/>
    </location>
    <ligand>
        <name>Zn(2+)</name>
        <dbReference type="ChEBI" id="CHEBI:29105"/>
        <note>catalytic</note>
    </ligand>
</feature>
<feature type="signal peptide" evidence="7">
    <location>
        <begin position="1"/>
        <end position="25"/>
    </location>
</feature>
<evidence type="ECO:0000256" key="4">
    <source>
        <dbReference type="PROSITE-ProRule" id="PRU00276"/>
    </source>
</evidence>
<dbReference type="SUPFAM" id="SSF57552">
    <property type="entry name" value="Blood coagulation inhibitor (disintegrin)"/>
    <property type="match status" value="1"/>
</dbReference>
<dbReference type="SMART" id="SM00050">
    <property type="entry name" value="DISIN"/>
    <property type="match status" value="1"/>
</dbReference>
<organism evidence="10 11">
    <name type="scientific">Leucosporidium creatinivorum</name>
    <dbReference type="NCBI Taxonomy" id="106004"/>
    <lineage>
        <taxon>Eukaryota</taxon>
        <taxon>Fungi</taxon>
        <taxon>Dikarya</taxon>
        <taxon>Basidiomycota</taxon>
        <taxon>Pucciniomycotina</taxon>
        <taxon>Microbotryomycetes</taxon>
        <taxon>Leucosporidiales</taxon>
        <taxon>Leucosporidium</taxon>
    </lineage>
</organism>
<comment type="caution">
    <text evidence="4">Lacks conserved residue(s) required for the propagation of feature annotation.</text>
</comment>
<keyword evidence="4" id="KW-0862">Zinc</keyword>
<keyword evidence="11" id="KW-1185">Reference proteome</keyword>
<dbReference type="STRING" id="106004.A0A1Y2EWN8"/>
<evidence type="ECO:0000259" key="9">
    <source>
        <dbReference type="PROSITE" id="PS50215"/>
    </source>
</evidence>
<dbReference type="Pfam" id="PF13688">
    <property type="entry name" value="Reprolysin_5"/>
    <property type="match status" value="1"/>
</dbReference>
<evidence type="ECO:0000313" key="11">
    <source>
        <dbReference type="Proteomes" id="UP000193467"/>
    </source>
</evidence>
<evidence type="ECO:0000256" key="7">
    <source>
        <dbReference type="SAM" id="SignalP"/>
    </source>
</evidence>
<protein>
    <recommendedName>
        <fullName evidence="3">Disintegrin and metalloproteinase domain-containing protein B</fullName>
    </recommendedName>
</protein>
<evidence type="ECO:0000256" key="6">
    <source>
        <dbReference type="SAM" id="Phobius"/>
    </source>
</evidence>
<keyword evidence="6" id="KW-0472">Membrane</keyword>
<feature type="binding site" evidence="4">
    <location>
        <position position="523"/>
    </location>
    <ligand>
        <name>Zn(2+)</name>
        <dbReference type="ChEBI" id="CHEBI:29105"/>
        <note>catalytic</note>
    </ligand>
</feature>
<dbReference type="FunFam" id="4.10.70.10:FF:000003">
    <property type="entry name" value="Disintegrin and metalloproteinase domain-containing protein 17"/>
    <property type="match status" value="1"/>
</dbReference>
<keyword evidence="7" id="KW-0732">Signal</keyword>
<dbReference type="EMBL" id="MCGR01000036">
    <property type="protein sequence ID" value="ORY76003.1"/>
    <property type="molecule type" value="Genomic_DNA"/>
</dbReference>
<feature type="chain" id="PRO_5012305201" description="Disintegrin and metalloproteinase domain-containing protein B" evidence="7">
    <location>
        <begin position="26"/>
        <end position="915"/>
    </location>
</feature>
<feature type="binding site" evidence="4">
    <location>
        <position position="519"/>
    </location>
    <ligand>
        <name>Zn(2+)</name>
        <dbReference type="ChEBI" id="CHEBI:29105"/>
        <note>catalytic</note>
    </ligand>
</feature>
<dbReference type="SUPFAM" id="SSF55486">
    <property type="entry name" value="Metalloproteases ('zincins'), catalytic domain"/>
    <property type="match status" value="1"/>
</dbReference>
<evidence type="ECO:0000256" key="5">
    <source>
        <dbReference type="SAM" id="MobiDB-lite"/>
    </source>
</evidence>